<accession>A0A061E589</accession>
<dbReference type="HOGENOM" id="CLU_1121732_0_0_1"/>
<evidence type="ECO:0000313" key="2">
    <source>
        <dbReference type="Proteomes" id="UP000026915"/>
    </source>
</evidence>
<dbReference type="EMBL" id="CM001880">
    <property type="protein sequence ID" value="EOX99782.1"/>
    <property type="molecule type" value="Genomic_DNA"/>
</dbReference>
<reference evidence="1 2" key="1">
    <citation type="journal article" date="2013" name="Genome Biol.">
        <title>The genome sequence of the most widely cultivated cacao type and its use to identify candidate genes regulating pod color.</title>
        <authorList>
            <person name="Motamayor J.C."/>
            <person name="Mockaitis K."/>
            <person name="Schmutz J."/>
            <person name="Haiminen N."/>
            <person name="Iii D.L."/>
            <person name="Cornejo O."/>
            <person name="Findley S.D."/>
            <person name="Zheng P."/>
            <person name="Utro F."/>
            <person name="Royaert S."/>
            <person name="Saski C."/>
            <person name="Jenkins J."/>
            <person name="Podicheti R."/>
            <person name="Zhao M."/>
            <person name="Scheffler B.E."/>
            <person name="Stack J.C."/>
            <person name="Feltus F.A."/>
            <person name="Mustiga G.M."/>
            <person name="Amores F."/>
            <person name="Phillips W."/>
            <person name="Marelli J.P."/>
            <person name="May G.D."/>
            <person name="Shapiro H."/>
            <person name="Ma J."/>
            <person name="Bustamante C.D."/>
            <person name="Schnell R.J."/>
            <person name="Main D."/>
            <person name="Gilbert D."/>
            <person name="Parida L."/>
            <person name="Kuhn D.N."/>
        </authorList>
    </citation>
    <scope>NUCLEOTIDE SEQUENCE [LARGE SCALE GENOMIC DNA]</scope>
    <source>
        <strain evidence="2">cv. Matina 1-6</strain>
    </source>
</reference>
<name>A0A061E589_THECC</name>
<keyword evidence="2" id="KW-1185">Reference proteome</keyword>
<organism evidence="1 2">
    <name type="scientific">Theobroma cacao</name>
    <name type="common">Cacao</name>
    <name type="synonym">Cocoa</name>
    <dbReference type="NCBI Taxonomy" id="3641"/>
    <lineage>
        <taxon>Eukaryota</taxon>
        <taxon>Viridiplantae</taxon>
        <taxon>Streptophyta</taxon>
        <taxon>Embryophyta</taxon>
        <taxon>Tracheophyta</taxon>
        <taxon>Spermatophyta</taxon>
        <taxon>Magnoliopsida</taxon>
        <taxon>eudicotyledons</taxon>
        <taxon>Gunneridae</taxon>
        <taxon>Pentapetalae</taxon>
        <taxon>rosids</taxon>
        <taxon>malvids</taxon>
        <taxon>Malvales</taxon>
        <taxon>Malvaceae</taxon>
        <taxon>Byttnerioideae</taxon>
        <taxon>Theobroma</taxon>
    </lineage>
</organism>
<dbReference type="Proteomes" id="UP000026915">
    <property type="component" value="Chromosome 2"/>
</dbReference>
<protein>
    <submittedName>
        <fullName evidence="1">Uncharacterized protein</fullName>
    </submittedName>
</protein>
<sequence length="248" mass="28229">MNRVPWNDDGRDFDAFGRLSIFTHAGRPLGLFEKQRYLEEDEFYAAKLYAFMNCEEILPYIDYTTSDSTSSIFTTGCAITNATWMYMIDTIEVHSYVHTGGYSIQSKGNVTNSDYRRRTFAKIGVTPTITRIIKSHFSGPWLTSRLILTVMKMPCSINLRLQTTQTHIYGFSTRIQPATLFAPIVTFEFACGPTPYAVAAQVSSFEIKGYQEMKINVKELKTDMHDIKSIMKIILERLPDLAGEFSSL</sequence>
<dbReference type="InParanoid" id="A0A061E589"/>
<evidence type="ECO:0000313" key="1">
    <source>
        <dbReference type="EMBL" id="EOX99782.1"/>
    </source>
</evidence>
<proteinExistence type="predicted"/>
<dbReference type="Gramene" id="EOX99782">
    <property type="protein sequence ID" value="EOX99782"/>
    <property type="gene ID" value="TCM_008708"/>
</dbReference>
<gene>
    <name evidence="1" type="ORF">TCM_008708</name>
</gene>
<dbReference type="AlphaFoldDB" id="A0A061E589"/>